<dbReference type="InterPro" id="IPR045682">
    <property type="entry name" value="DUF6193"/>
</dbReference>
<evidence type="ECO:0000313" key="2">
    <source>
        <dbReference type="Proteomes" id="UP000652013"/>
    </source>
</evidence>
<dbReference type="EMBL" id="BOOY01000003">
    <property type="protein sequence ID" value="GIJ01136.1"/>
    <property type="molecule type" value="Genomic_DNA"/>
</dbReference>
<gene>
    <name evidence="1" type="ORF">Sya03_04880</name>
</gene>
<dbReference type="RefSeq" id="WP_203936473.1">
    <property type="nucleotide sequence ID" value="NZ_BAAAGJ010000005.1"/>
</dbReference>
<evidence type="ECO:0000313" key="1">
    <source>
        <dbReference type="EMBL" id="GIJ01136.1"/>
    </source>
</evidence>
<reference evidence="1" key="1">
    <citation type="submission" date="2021-01" db="EMBL/GenBank/DDBJ databases">
        <title>Whole genome shotgun sequence of Spirilliplanes yamanashiensis NBRC 15828.</title>
        <authorList>
            <person name="Komaki H."/>
            <person name="Tamura T."/>
        </authorList>
    </citation>
    <scope>NUCLEOTIDE SEQUENCE</scope>
    <source>
        <strain evidence="1">NBRC 15828</strain>
    </source>
</reference>
<accession>A0A8J4DGG2</accession>
<dbReference type="Proteomes" id="UP000652013">
    <property type="component" value="Unassembled WGS sequence"/>
</dbReference>
<keyword evidence="2" id="KW-1185">Reference proteome</keyword>
<dbReference type="AlphaFoldDB" id="A0A8J4DGG2"/>
<sequence>MSGEDVESAELYLDPAMVWETLLADPDLTRIGALLRAAHADDRLRGRMPHVRHYALSFDASGEPGEEVCIVPLSNGRYVVEAAGEATPADDAPRAVAMAAAAIDEAR</sequence>
<organism evidence="1 2">
    <name type="scientific">Spirilliplanes yamanashiensis</name>
    <dbReference type="NCBI Taxonomy" id="42233"/>
    <lineage>
        <taxon>Bacteria</taxon>
        <taxon>Bacillati</taxon>
        <taxon>Actinomycetota</taxon>
        <taxon>Actinomycetes</taxon>
        <taxon>Micromonosporales</taxon>
        <taxon>Micromonosporaceae</taxon>
        <taxon>Spirilliplanes</taxon>
    </lineage>
</organism>
<name>A0A8J4DGG2_9ACTN</name>
<comment type="caution">
    <text evidence="1">The sequence shown here is derived from an EMBL/GenBank/DDBJ whole genome shotgun (WGS) entry which is preliminary data.</text>
</comment>
<proteinExistence type="predicted"/>
<dbReference type="Pfam" id="PF19692">
    <property type="entry name" value="DUF6193"/>
    <property type="match status" value="1"/>
</dbReference>
<protein>
    <submittedName>
        <fullName evidence="1">Uncharacterized protein</fullName>
    </submittedName>
</protein>